<dbReference type="Proteomes" id="UP000010077">
    <property type="component" value="Chromosome"/>
</dbReference>
<dbReference type="EMBL" id="CP003539">
    <property type="protein sequence ID" value="AFX98380.1"/>
    <property type="molecule type" value="Genomic_DNA"/>
</dbReference>
<evidence type="ECO:0000313" key="2">
    <source>
        <dbReference type="Proteomes" id="UP000010077"/>
    </source>
</evidence>
<dbReference type="STRING" id="1193729.A1OE_178"/>
<dbReference type="HOGENOM" id="CLU_3197383_0_0_5"/>
<dbReference type="AlphaFoldDB" id="K7YFM0"/>
<evidence type="ECO:0000313" key="1">
    <source>
        <dbReference type="EMBL" id="AFX98380.1"/>
    </source>
</evidence>
<protein>
    <submittedName>
        <fullName evidence="1">Uncharacterized protein</fullName>
    </submittedName>
</protein>
<name>K7YFM0_9PROT</name>
<reference evidence="1 2" key="1">
    <citation type="journal article" date="2012" name="Proc. Natl. Acad. Sci. U.S.A.">
        <title>Genome streamlining and chemical defense in a coral reef symbiosis.</title>
        <authorList>
            <person name="Kwan J.C."/>
            <person name="Donia M.S."/>
            <person name="Han A.W."/>
            <person name="Hirose E."/>
            <person name="Haygood M.G."/>
            <person name="Schmidt E.W."/>
        </authorList>
    </citation>
    <scope>NUCLEOTIDE SEQUENCE [LARGE SCALE GENOMIC DNA]</scope>
    <source>
        <strain evidence="1 2">L2</strain>
    </source>
</reference>
<organism evidence="1 2">
    <name type="scientific">Candidatus Endolissoclinum faulkneri L2</name>
    <dbReference type="NCBI Taxonomy" id="1193729"/>
    <lineage>
        <taxon>Bacteria</taxon>
        <taxon>Pseudomonadati</taxon>
        <taxon>Pseudomonadota</taxon>
        <taxon>Alphaproteobacteria</taxon>
        <taxon>Rhodospirillales</taxon>
        <taxon>Rhodospirillaceae</taxon>
        <taxon>Candidatus Endolissoclinum</taxon>
    </lineage>
</organism>
<proteinExistence type="predicted"/>
<accession>K7YFM0</accession>
<keyword evidence="2" id="KW-1185">Reference proteome</keyword>
<gene>
    <name evidence="1" type="ORF">A1OE_178</name>
</gene>
<dbReference type="KEGG" id="thal:A1OE_178"/>
<sequence>MFSLPIIQYKLSIQKIFGNLIIKFVKCNHTFHIETIIMSEFDKKV</sequence>